<dbReference type="SUPFAM" id="SSF51182">
    <property type="entry name" value="RmlC-like cupins"/>
    <property type="match status" value="1"/>
</dbReference>
<proteinExistence type="predicted"/>
<evidence type="ECO:0000313" key="1">
    <source>
        <dbReference type="EMBL" id="MCP2175609.1"/>
    </source>
</evidence>
<dbReference type="InterPro" id="IPR014710">
    <property type="entry name" value="RmlC-like_jellyroll"/>
</dbReference>
<comment type="caution">
    <text evidence="1">The sequence shown here is derived from an EMBL/GenBank/DDBJ whole genome shotgun (WGS) entry which is preliminary data.</text>
</comment>
<accession>A0ABT1HBP4</accession>
<dbReference type="Proteomes" id="UP001206895">
    <property type="component" value="Unassembled WGS sequence"/>
</dbReference>
<keyword evidence="2" id="KW-1185">Reference proteome</keyword>
<reference evidence="1 2" key="1">
    <citation type="submission" date="2022-06" db="EMBL/GenBank/DDBJ databases">
        <title>Genomic Encyclopedia of Archaeal and Bacterial Type Strains, Phase II (KMG-II): from individual species to whole genera.</title>
        <authorList>
            <person name="Goeker M."/>
        </authorList>
    </citation>
    <scope>NUCLEOTIDE SEQUENCE [LARGE SCALE GENOMIC DNA]</scope>
    <source>
        <strain evidence="1 2">DSM 44693</strain>
    </source>
</reference>
<dbReference type="InterPro" id="IPR011051">
    <property type="entry name" value="RmlC_Cupin_sf"/>
</dbReference>
<dbReference type="CDD" id="cd06989">
    <property type="entry name" value="cupin_DRT102"/>
    <property type="match status" value="1"/>
</dbReference>
<name>A0ABT1HBP4_9NOCA</name>
<sequence>MQSLRKAMSITPDAIAWEHEHPDGTRSATLVGVREAGNIFTYAFYIPPNVWDAPHSHPTASHLTVASGTLLLGYGPIMKPGAAVRHPAGSFLHVPAGAVHFDGADEETVIIGTAIGAWSTDYV</sequence>
<dbReference type="Gene3D" id="2.60.120.10">
    <property type="entry name" value="Jelly Rolls"/>
    <property type="match status" value="1"/>
</dbReference>
<gene>
    <name evidence="1" type="ORF">LX13_001428</name>
</gene>
<organism evidence="1 2">
    <name type="scientific">Williamsia maris</name>
    <dbReference type="NCBI Taxonomy" id="72806"/>
    <lineage>
        <taxon>Bacteria</taxon>
        <taxon>Bacillati</taxon>
        <taxon>Actinomycetota</taxon>
        <taxon>Actinomycetes</taxon>
        <taxon>Mycobacteriales</taxon>
        <taxon>Nocardiaceae</taxon>
        <taxon>Williamsia</taxon>
    </lineage>
</organism>
<protein>
    <submittedName>
        <fullName evidence="1">Cupin domain protein</fullName>
    </submittedName>
</protein>
<evidence type="ECO:0000313" key="2">
    <source>
        <dbReference type="Proteomes" id="UP001206895"/>
    </source>
</evidence>
<dbReference type="EMBL" id="JAMTCJ010000002">
    <property type="protein sequence ID" value="MCP2175609.1"/>
    <property type="molecule type" value="Genomic_DNA"/>
</dbReference>